<feature type="transmembrane region" description="Helical" evidence="9">
    <location>
        <begin position="476"/>
        <end position="497"/>
    </location>
</feature>
<keyword evidence="4" id="KW-1278">Translocase</keyword>
<dbReference type="Pfam" id="PF00361">
    <property type="entry name" value="Proton_antipo_M"/>
    <property type="match status" value="1"/>
</dbReference>
<keyword evidence="5 9" id="KW-1133">Transmembrane helix</keyword>
<feature type="transmembrane region" description="Helical" evidence="9">
    <location>
        <begin position="139"/>
        <end position="158"/>
    </location>
</feature>
<evidence type="ECO:0000256" key="7">
    <source>
        <dbReference type="ARBA" id="ARBA00023136"/>
    </source>
</evidence>
<reference evidence="12 13" key="1">
    <citation type="submission" date="2024-08" db="EMBL/GenBank/DDBJ databases">
        <title>Whole-genome sequencing of halo(alkali)philic microorganisms from hypersaline lakes.</title>
        <authorList>
            <person name="Sorokin D.Y."/>
            <person name="Merkel A.Y."/>
            <person name="Messina E."/>
            <person name="Yakimov M."/>
        </authorList>
    </citation>
    <scope>NUCLEOTIDE SEQUENCE [LARGE SCALE GENOMIC DNA]</scope>
    <source>
        <strain evidence="12 13">AB-hyl4</strain>
    </source>
</reference>
<name>A0ABV4U165_9BACT</name>
<dbReference type="Proteomes" id="UP001575105">
    <property type="component" value="Unassembled WGS sequence"/>
</dbReference>
<keyword evidence="13" id="KW-1185">Reference proteome</keyword>
<dbReference type="InterPro" id="IPR001750">
    <property type="entry name" value="ND/Mrp_TM"/>
</dbReference>
<feature type="transmembrane region" description="Helical" evidence="9">
    <location>
        <begin position="254"/>
        <end position="274"/>
    </location>
</feature>
<evidence type="ECO:0000256" key="8">
    <source>
        <dbReference type="RuleBase" id="RU000320"/>
    </source>
</evidence>
<feature type="transmembrane region" description="Helical" evidence="9">
    <location>
        <begin position="170"/>
        <end position="190"/>
    </location>
</feature>
<evidence type="ECO:0000256" key="2">
    <source>
        <dbReference type="ARBA" id="ARBA00009025"/>
    </source>
</evidence>
<protein>
    <submittedName>
        <fullName evidence="12">NuoM family protein</fullName>
    </submittedName>
</protein>
<comment type="similarity">
    <text evidence="2">Belongs to the complex I subunit 4 family.</text>
</comment>
<proteinExistence type="inferred from homology"/>
<feature type="transmembrane region" description="Helical" evidence="9">
    <location>
        <begin position="383"/>
        <end position="404"/>
    </location>
</feature>
<feature type="transmembrane region" description="Helical" evidence="9">
    <location>
        <begin position="6"/>
        <end position="24"/>
    </location>
</feature>
<dbReference type="PRINTS" id="PR01437">
    <property type="entry name" value="NUOXDRDTASE4"/>
</dbReference>
<organism evidence="12 13">
    <name type="scientific">Natronomicrosphaera hydrolytica</name>
    <dbReference type="NCBI Taxonomy" id="3242702"/>
    <lineage>
        <taxon>Bacteria</taxon>
        <taxon>Pseudomonadati</taxon>
        <taxon>Planctomycetota</taxon>
        <taxon>Phycisphaerae</taxon>
        <taxon>Phycisphaerales</taxon>
        <taxon>Phycisphaeraceae</taxon>
        <taxon>Natronomicrosphaera</taxon>
    </lineage>
</organism>
<dbReference type="InterPro" id="IPR010227">
    <property type="entry name" value="NADH_Q_OxRdtase_chainM/4"/>
</dbReference>
<evidence type="ECO:0000256" key="9">
    <source>
        <dbReference type="SAM" id="Phobius"/>
    </source>
</evidence>
<accession>A0ABV4U165</accession>
<feature type="domain" description="NADH:quinone oxidoreductase/Mrp antiporter transmembrane" evidence="10">
    <location>
        <begin position="134"/>
        <end position="418"/>
    </location>
</feature>
<dbReference type="PANTHER" id="PTHR43507:SF1">
    <property type="entry name" value="NADH-UBIQUINONE OXIDOREDUCTASE CHAIN 4"/>
    <property type="match status" value="1"/>
</dbReference>
<comment type="caution">
    <text evidence="12">The sequence shown here is derived from an EMBL/GenBank/DDBJ whole genome shotgun (WGS) entry which is preliminary data.</text>
</comment>
<dbReference type="PANTHER" id="PTHR43507">
    <property type="entry name" value="NADH-UBIQUINONE OXIDOREDUCTASE CHAIN 4"/>
    <property type="match status" value="1"/>
</dbReference>
<dbReference type="NCBIfam" id="TIGR01972">
    <property type="entry name" value="NDH_I_M"/>
    <property type="match status" value="1"/>
</dbReference>
<dbReference type="InterPro" id="IPR003918">
    <property type="entry name" value="NADH_UbQ_OxRdtase"/>
</dbReference>
<dbReference type="RefSeq" id="WP_425344256.1">
    <property type="nucleotide sequence ID" value="NZ_JBGUBD010000002.1"/>
</dbReference>
<evidence type="ECO:0000259" key="10">
    <source>
        <dbReference type="Pfam" id="PF00361"/>
    </source>
</evidence>
<evidence type="ECO:0000256" key="4">
    <source>
        <dbReference type="ARBA" id="ARBA00022967"/>
    </source>
</evidence>
<feature type="transmembrane region" description="Helical" evidence="9">
    <location>
        <begin position="280"/>
        <end position="305"/>
    </location>
</feature>
<feature type="domain" description="NADH:ubiquinone oxidoreductase chain 4 N-terminal" evidence="11">
    <location>
        <begin position="16"/>
        <end position="128"/>
    </location>
</feature>
<keyword evidence="6" id="KW-0520">NAD</keyword>
<evidence type="ECO:0000256" key="5">
    <source>
        <dbReference type="ARBA" id="ARBA00022989"/>
    </source>
</evidence>
<evidence type="ECO:0000259" key="11">
    <source>
        <dbReference type="Pfam" id="PF01059"/>
    </source>
</evidence>
<evidence type="ECO:0000313" key="13">
    <source>
        <dbReference type="Proteomes" id="UP001575105"/>
    </source>
</evidence>
<dbReference type="Pfam" id="PF01059">
    <property type="entry name" value="Oxidored_q5_N"/>
    <property type="match status" value="1"/>
</dbReference>
<evidence type="ECO:0000313" key="12">
    <source>
        <dbReference type="EMBL" id="MFA9477331.1"/>
    </source>
</evidence>
<gene>
    <name evidence="12" type="ORF">ACERK3_03370</name>
</gene>
<feature type="transmembrane region" description="Helical" evidence="9">
    <location>
        <begin position="312"/>
        <end position="331"/>
    </location>
</feature>
<feature type="transmembrane region" description="Helical" evidence="9">
    <location>
        <begin position="87"/>
        <end position="110"/>
    </location>
</feature>
<feature type="transmembrane region" description="Helical" evidence="9">
    <location>
        <begin position="36"/>
        <end position="57"/>
    </location>
</feature>
<feature type="transmembrane region" description="Helical" evidence="9">
    <location>
        <begin position="343"/>
        <end position="363"/>
    </location>
</feature>
<keyword evidence="3 8" id="KW-0812">Transmembrane</keyword>
<evidence type="ECO:0000256" key="3">
    <source>
        <dbReference type="ARBA" id="ARBA00022692"/>
    </source>
</evidence>
<comment type="subcellular location">
    <subcellularLocation>
        <location evidence="1">Endomembrane system</location>
        <topology evidence="1">Multi-pass membrane protein</topology>
    </subcellularLocation>
    <subcellularLocation>
        <location evidence="8">Membrane</location>
        <topology evidence="8">Multi-pass membrane protein</topology>
    </subcellularLocation>
</comment>
<feature type="transmembrane region" description="Helical" evidence="9">
    <location>
        <begin position="219"/>
        <end position="242"/>
    </location>
</feature>
<feature type="transmembrane region" description="Helical" evidence="9">
    <location>
        <begin position="424"/>
        <end position="443"/>
    </location>
</feature>
<sequence length="546" mass="59823">METSNWLIPLLLLVPLITALGMLVPNPWFDDRRNAWAWTLVSTVVTFVLSLVVAFQFDWSEAGIQMASEIRWIPEWGLTFGFGLDTISLWLVLLTTFLMPIVILGSLTAVEHRAREFYFWLLVLQAAMTGVFLATDIIFFYICFEFTLIPLYFLIGVFGSRQRLAAAKMFFLYTFTGSMLTLAGLLYVAFLHADATGAWSFAIADLYETAQGMNFTQQAFVLGAMLAGFAVKVPLWPVHTWLPLAHTEAPTAGSVVLAGVLLKLGTYALLRFALPMTPEAVVVFAPYIGVLAVIGILYTALVCWVQKDIKKLIAYSSVSHLGFCVLGLFALDANDIGAVGAVMYMINHGLSTGALFLCVGMIYERFHTREMALMSGLARVMPVWATFMGFFVMASVGLPGLNGFVSEFLTLAGTFLSPTGVLGIPYAFAAGAGMILAAIYLLYMMGKVVFGPTRIPPHDDHDDHHAPVKDLNTREIATLAPLAVACLVFGILPFPILQSLEPSVGNMTAAAKAEVERLTETELVEANELIEETTTGDRMTLRLEIE</sequence>
<dbReference type="InterPro" id="IPR000260">
    <property type="entry name" value="NADH4_N"/>
</dbReference>
<dbReference type="EMBL" id="JBGUBD010000002">
    <property type="protein sequence ID" value="MFA9477331.1"/>
    <property type="molecule type" value="Genomic_DNA"/>
</dbReference>
<evidence type="ECO:0000256" key="1">
    <source>
        <dbReference type="ARBA" id="ARBA00004127"/>
    </source>
</evidence>
<evidence type="ECO:0000256" key="6">
    <source>
        <dbReference type="ARBA" id="ARBA00023027"/>
    </source>
</evidence>
<keyword evidence="7 9" id="KW-0472">Membrane</keyword>
<feature type="transmembrane region" description="Helical" evidence="9">
    <location>
        <begin position="117"/>
        <end position="133"/>
    </location>
</feature>